<evidence type="ECO:0008006" key="7">
    <source>
        <dbReference type="Google" id="ProtNLM"/>
    </source>
</evidence>
<dbReference type="Pfam" id="PF09685">
    <property type="entry name" value="MamF_MmsF"/>
    <property type="match status" value="1"/>
</dbReference>
<evidence type="ECO:0000256" key="5">
    <source>
        <dbReference type="SAM" id="Phobius"/>
    </source>
</evidence>
<reference evidence="6" key="1">
    <citation type="journal article" date="2020" name="mSystems">
        <title>Genome- and Community-Level Interaction Insights into Carbon Utilization and Element Cycling Functions of Hydrothermarchaeota in Hydrothermal Sediment.</title>
        <authorList>
            <person name="Zhou Z."/>
            <person name="Liu Y."/>
            <person name="Xu W."/>
            <person name="Pan J."/>
            <person name="Luo Z.H."/>
            <person name="Li M."/>
        </authorList>
    </citation>
    <scope>NUCLEOTIDE SEQUENCE [LARGE SCALE GENOMIC DNA]</scope>
    <source>
        <strain evidence="6">SpSt-697</strain>
    </source>
</reference>
<evidence type="ECO:0000256" key="4">
    <source>
        <dbReference type="ARBA" id="ARBA00023136"/>
    </source>
</evidence>
<feature type="transmembrane region" description="Helical" evidence="5">
    <location>
        <begin position="69"/>
        <end position="87"/>
    </location>
</feature>
<feature type="transmembrane region" description="Helical" evidence="5">
    <location>
        <begin position="9"/>
        <end position="28"/>
    </location>
</feature>
<organism evidence="6">
    <name type="scientific">candidate division WOR-3 bacterium</name>
    <dbReference type="NCBI Taxonomy" id="2052148"/>
    <lineage>
        <taxon>Bacteria</taxon>
        <taxon>Bacteria division WOR-3</taxon>
    </lineage>
</organism>
<gene>
    <name evidence="6" type="ORF">ENU74_03110</name>
</gene>
<feature type="transmembrane region" description="Helical" evidence="5">
    <location>
        <begin position="40"/>
        <end position="62"/>
    </location>
</feature>
<comment type="subcellular location">
    <subcellularLocation>
        <location evidence="1">Membrane</location>
        <topology evidence="1">Multi-pass membrane protein</topology>
    </subcellularLocation>
</comment>
<protein>
    <recommendedName>
        <fullName evidence="7">DUF4870 domain-containing protein</fullName>
    </recommendedName>
</protein>
<keyword evidence="2 5" id="KW-0812">Transmembrane</keyword>
<evidence type="ECO:0000256" key="1">
    <source>
        <dbReference type="ARBA" id="ARBA00004141"/>
    </source>
</evidence>
<name>A0A7V3ZVA9_UNCW3</name>
<dbReference type="EMBL" id="DTDR01000082">
    <property type="protein sequence ID" value="HGK63564.1"/>
    <property type="molecule type" value="Genomic_DNA"/>
</dbReference>
<evidence type="ECO:0000256" key="3">
    <source>
        <dbReference type="ARBA" id="ARBA00022989"/>
    </source>
</evidence>
<comment type="caution">
    <text evidence="6">The sequence shown here is derived from an EMBL/GenBank/DDBJ whole genome shotgun (WGS) entry which is preliminary data.</text>
</comment>
<evidence type="ECO:0000313" key="6">
    <source>
        <dbReference type="EMBL" id="HGK63564.1"/>
    </source>
</evidence>
<keyword evidence="3 5" id="KW-1133">Transmembrane helix</keyword>
<keyword evidence="4 5" id="KW-0472">Membrane</keyword>
<feature type="transmembrane region" description="Helical" evidence="5">
    <location>
        <begin position="93"/>
        <end position="109"/>
    </location>
</feature>
<evidence type="ECO:0000256" key="2">
    <source>
        <dbReference type="ARBA" id="ARBA00022692"/>
    </source>
</evidence>
<dbReference type="AlphaFoldDB" id="A0A7V3ZVA9"/>
<sequence length="127" mass="14410">MEKRSRESQILASLSYFPLIGIIPLIFAKDDEFACYHAKQGLTLFILLIIVSLALIVINLIFKNFLGQIFIIGIIFKILAFLTRSIIGSIVGLLYLYLVIAGFVNAWRGRYWEIPLIKSLGDKIFKA</sequence>
<accession>A0A7V3ZVA9</accession>
<proteinExistence type="predicted"/>
<dbReference type="InterPro" id="IPR019109">
    <property type="entry name" value="MamF_MmsF"/>
</dbReference>